<accession>A0A8T2V4S6</accession>
<evidence type="ECO:0000313" key="2">
    <source>
        <dbReference type="EMBL" id="KAH7440715.1"/>
    </source>
</evidence>
<reference evidence="2" key="1">
    <citation type="submission" date="2021-08" db="EMBL/GenBank/DDBJ databases">
        <title>WGS assembly of Ceratopteris richardii.</title>
        <authorList>
            <person name="Marchant D.B."/>
            <person name="Chen G."/>
            <person name="Jenkins J."/>
            <person name="Shu S."/>
            <person name="Leebens-Mack J."/>
            <person name="Grimwood J."/>
            <person name="Schmutz J."/>
            <person name="Soltis P."/>
            <person name="Soltis D."/>
            <person name="Chen Z.-H."/>
        </authorList>
    </citation>
    <scope>NUCLEOTIDE SEQUENCE</scope>
    <source>
        <strain evidence="2">Whitten #5841</strain>
        <tissue evidence="2">Leaf</tissue>
    </source>
</reference>
<keyword evidence="3" id="KW-1185">Reference proteome</keyword>
<dbReference type="AlphaFoldDB" id="A0A8T2V4S6"/>
<dbReference type="SUPFAM" id="SSF53474">
    <property type="entry name" value="alpha/beta-Hydrolases"/>
    <property type="match status" value="1"/>
</dbReference>
<dbReference type="InterPro" id="IPR029058">
    <property type="entry name" value="AB_hydrolase_fold"/>
</dbReference>
<evidence type="ECO:0000313" key="3">
    <source>
        <dbReference type="Proteomes" id="UP000825935"/>
    </source>
</evidence>
<dbReference type="Gene3D" id="3.40.50.1820">
    <property type="entry name" value="alpha/beta hydrolase"/>
    <property type="match status" value="1"/>
</dbReference>
<keyword evidence="1" id="KW-0378">Hydrolase</keyword>
<proteinExistence type="predicted"/>
<protein>
    <recommendedName>
        <fullName evidence="4">Palmitoyl-protein thioesterase 1</fullName>
    </recommendedName>
</protein>
<dbReference type="GO" id="GO:0016790">
    <property type="term" value="F:thiolester hydrolase activity"/>
    <property type="evidence" value="ECO:0007669"/>
    <property type="project" value="TreeGrafter"/>
</dbReference>
<comment type="caution">
    <text evidence="2">The sequence shown here is derived from an EMBL/GenBank/DDBJ whole genome shotgun (WGS) entry which is preliminary data.</text>
</comment>
<name>A0A8T2V4S6_CERRI</name>
<dbReference type="EMBL" id="CM035408">
    <property type="protein sequence ID" value="KAH7440715.1"/>
    <property type="molecule type" value="Genomic_DNA"/>
</dbReference>
<organism evidence="2 3">
    <name type="scientific">Ceratopteris richardii</name>
    <name type="common">Triangle waterfern</name>
    <dbReference type="NCBI Taxonomy" id="49495"/>
    <lineage>
        <taxon>Eukaryota</taxon>
        <taxon>Viridiplantae</taxon>
        <taxon>Streptophyta</taxon>
        <taxon>Embryophyta</taxon>
        <taxon>Tracheophyta</taxon>
        <taxon>Polypodiopsida</taxon>
        <taxon>Polypodiidae</taxon>
        <taxon>Polypodiales</taxon>
        <taxon>Pteridineae</taxon>
        <taxon>Pteridaceae</taxon>
        <taxon>Parkerioideae</taxon>
        <taxon>Ceratopteris</taxon>
    </lineage>
</organism>
<gene>
    <name evidence="2" type="ORF">KP509_03G007400</name>
</gene>
<dbReference type="Proteomes" id="UP000825935">
    <property type="component" value="Chromosome 3"/>
</dbReference>
<dbReference type="Pfam" id="PF02089">
    <property type="entry name" value="Palm_thioest"/>
    <property type="match status" value="1"/>
</dbReference>
<sequence length="331" mass="36922">MARNERHHTYSRASMRMIGFCIAIVVIVSDTPLYHSLPFIVLHGLGSECDNDGMTMLTEVLSYHTGEKGFCIEVGNGMKDSWYKSTTKQADSVCQTVKSLSALKSGYNIVSLSQGSLLARALIQWCDDAPPVNKMISLGGPLAGTASVPYCGMFFLKDDFQRSAFSFNEGLRSQILCLLADLIMELGIYTSFVQNHLAPAGYIKIPTDLEAYYKGSEFLPKLNNELEDSRNATYIERFTSLSQLVLIMFESDNVLIPRETAWFGYYSSGSLSNVLTYNETDLYKEDWIGLRTLDEAGKVTFLSLPRGHLQINETEMRTHIVPYLVDSSAAL</sequence>
<evidence type="ECO:0008006" key="4">
    <source>
        <dbReference type="Google" id="ProtNLM"/>
    </source>
</evidence>
<dbReference type="PANTHER" id="PTHR11247">
    <property type="entry name" value="PALMITOYL-PROTEIN THIOESTERASE/DOLICHYLDIPHOSPHATASE 1"/>
    <property type="match status" value="1"/>
</dbReference>
<dbReference type="PANTHER" id="PTHR11247:SF8">
    <property type="entry name" value="PALMITOYL-PROTEIN THIOESTERASE 1"/>
    <property type="match status" value="1"/>
</dbReference>
<dbReference type="OrthoDB" id="10263094at2759"/>
<evidence type="ECO:0000256" key="1">
    <source>
        <dbReference type="ARBA" id="ARBA00022801"/>
    </source>
</evidence>